<dbReference type="GO" id="GO:0060285">
    <property type="term" value="P:cilium-dependent cell motility"/>
    <property type="evidence" value="ECO:0007669"/>
    <property type="project" value="TreeGrafter"/>
</dbReference>
<evidence type="ECO:0000256" key="9">
    <source>
        <dbReference type="ARBA" id="ARBA00038424"/>
    </source>
</evidence>
<dbReference type="Proteomes" id="UP000295192">
    <property type="component" value="Unassembled WGS sequence"/>
</dbReference>
<evidence type="ECO:0000256" key="8">
    <source>
        <dbReference type="ARBA" id="ARBA00037841"/>
    </source>
</evidence>
<dbReference type="AlphaFoldDB" id="A0A484B6N4"/>
<dbReference type="EMBL" id="LSRL02000105">
    <property type="protein sequence ID" value="TDG44433.1"/>
    <property type="molecule type" value="Genomic_DNA"/>
</dbReference>
<dbReference type="PANTHER" id="PTHR21625">
    <property type="entry name" value="NYD-SP28 PROTEIN"/>
    <property type="match status" value="1"/>
</dbReference>
<comment type="function">
    <text evidence="12">Component of the nexin-dynein regulatory complex (N-DRC), a key regulator of ciliary/flagellar motility which maintains the alignment and integrity of the distal axoneme and regulates microtubule sliding in motile axonemes. Plays a critical role in the assembly of N-DRC and also stabilizes the assembly of multiple inner dynein arms and radial spokes. Coassembles with DRC1 to form a central scaffold needed for assembly of the N-DRC and its attachment to the outer doublet microtubules.</text>
</comment>
<evidence type="ECO:0000313" key="15">
    <source>
        <dbReference type="EMBL" id="TDG44433.1"/>
    </source>
</evidence>
<dbReference type="STRING" id="7232.A0A484B6N4"/>
<dbReference type="InterPro" id="IPR039750">
    <property type="entry name" value="DRC1/DRC2"/>
</dbReference>
<name>A0A484B6N4_DRONA</name>
<keyword evidence="16" id="KW-1185">Reference proteome</keyword>
<evidence type="ECO:0000256" key="4">
    <source>
        <dbReference type="ARBA" id="ARBA00023054"/>
    </source>
</evidence>
<evidence type="ECO:0000256" key="2">
    <source>
        <dbReference type="ARBA" id="ARBA00022490"/>
    </source>
</evidence>
<evidence type="ECO:0000256" key="11">
    <source>
        <dbReference type="ARBA" id="ARBA00041517"/>
    </source>
</evidence>
<comment type="caution">
    <text evidence="15">The sequence shown here is derived from an EMBL/GenBank/DDBJ whole genome shotgun (WGS) entry which is preliminary data.</text>
</comment>
<organism evidence="15 16">
    <name type="scientific">Drosophila navojoa</name>
    <name type="common">Fruit fly</name>
    <dbReference type="NCBI Taxonomy" id="7232"/>
    <lineage>
        <taxon>Eukaryota</taxon>
        <taxon>Metazoa</taxon>
        <taxon>Ecdysozoa</taxon>
        <taxon>Arthropoda</taxon>
        <taxon>Hexapoda</taxon>
        <taxon>Insecta</taxon>
        <taxon>Pterygota</taxon>
        <taxon>Neoptera</taxon>
        <taxon>Endopterygota</taxon>
        <taxon>Diptera</taxon>
        <taxon>Brachycera</taxon>
        <taxon>Muscomorpha</taxon>
        <taxon>Ephydroidea</taxon>
        <taxon>Drosophilidae</taxon>
        <taxon>Drosophila</taxon>
    </lineage>
</organism>
<feature type="domain" description="Dynein regulatory complex protein 1/2 N-terminal" evidence="14">
    <location>
        <begin position="42"/>
        <end position="140"/>
    </location>
</feature>
<proteinExistence type="inferred from homology"/>
<dbReference type="GO" id="GO:0003352">
    <property type="term" value="P:regulation of cilium movement"/>
    <property type="evidence" value="ECO:0007669"/>
    <property type="project" value="TreeGrafter"/>
</dbReference>
<dbReference type="OrthoDB" id="7760980at2759"/>
<keyword evidence="4 13" id="KW-0175">Coiled coil</keyword>
<keyword evidence="3" id="KW-0282">Flagellum</keyword>
<evidence type="ECO:0000256" key="13">
    <source>
        <dbReference type="SAM" id="Coils"/>
    </source>
</evidence>
<reference evidence="15 16" key="1">
    <citation type="journal article" date="2019" name="J. Hered.">
        <title>An Improved Genome Assembly for Drosophila navojoa, the Basal Species in the mojavensis Cluster.</title>
        <authorList>
            <person name="Vanderlinde T."/>
            <person name="Dupim E.G."/>
            <person name="Nazario-Yepiz N.O."/>
            <person name="Carvalho A.B."/>
        </authorList>
    </citation>
    <scope>NUCLEOTIDE SEQUENCE [LARGE SCALE GENOMIC DNA]</scope>
    <source>
        <strain evidence="15">Navoj_Jal97</strain>
        <tissue evidence="15">Whole organism</tissue>
    </source>
</reference>
<evidence type="ECO:0000256" key="5">
    <source>
        <dbReference type="ARBA" id="ARBA00023069"/>
    </source>
</evidence>
<evidence type="ECO:0000256" key="1">
    <source>
        <dbReference type="ARBA" id="ARBA00004611"/>
    </source>
</evidence>
<protein>
    <recommendedName>
        <fullName evidence="10">Dynein regulatory complex subunit 2</fullName>
    </recommendedName>
    <alternativeName>
        <fullName evidence="11">Coiled-coil domain-containing protein 65</fullName>
    </alternativeName>
</protein>
<comment type="similarity">
    <text evidence="9">Belongs to the DRC2 family.</text>
</comment>
<comment type="subcellular location">
    <subcellularLocation>
        <location evidence="1">Cytoplasm</location>
        <location evidence="1">Cytoskeleton</location>
        <location evidence="1">Flagellum axoneme</location>
    </subcellularLocation>
    <subcellularLocation>
        <location evidence="8">Cytoplasm</location>
        <location evidence="8">Cytoskeleton</location>
        <location evidence="8">Flagellum basal body</location>
    </subcellularLocation>
</comment>
<keyword evidence="2" id="KW-0963">Cytoplasm</keyword>
<dbReference type="Pfam" id="PF14772">
    <property type="entry name" value="NYD-SP28"/>
    <property type="match status" value="1"/>
</dbReference>
<keyword evidence="7" id="KW-0966">Cell projection</keyword>
<dbReference type="OMA" id="VRRMTHM"/>
<sequence length="540" mass="64059">MSVYTPEVRITRITDTYLQDTLDEMAEEQNKPKGPTKAEKKQMKKEAARKKKMEEQMLILRHGLRTELEIGKRMDLRGLEEWNAIAEQIKLIDLRQELLQWGENAERILQNKNDRINMLVADLAHTNEQHARNFGRTVELIDHINECYHAMLEGNKHMYEQQAEELLKEFYDEVHLRTEEVDAMHQNSENIIHASNLYTRDQLKEDYQIYQEQRDDYVNKNIARRFEIRDQVVNKMNHMQRQLNEFVDALHSTDLDVHKYERIRMLTERQQQFVEDTKKLNQDEVKYIGMLHEIQQETLRVETENNATINDLRLEFEYFSNVRKKIEDRMHADRITTHEKLRILSTECYDLTKKFEKIVKSGELLLALSITCRKLQTESEKIIVGGEVVDTIDVGPIDDDFTLQTLDLKKHVDLNDEDLVMLNKSLKNFWRQQAMAQAQNMLLLEEKRKLTEENQRHIDFIKSMSKTDNAEELRAAMIVSPCMKKVPLLFDTQCRFQKLRIKRESATAGREAQREAMNTIKYILHTSQCSLHNPKKKEEK</sequence>
<feature type="coiled-coil region" evidence="13">
    <location>
        <begin position="109"/>
        <end position="169"/>
    </location>
</feature>
<dbReference type="PANTHER" id="PTHR21625:SF0">
    <property type="entry name" value="DYNEIN REGULATORY COMPLEX SUBUNIT 2"/>
    <property type="match status" value="1"/>
</dbReference>
<evidence type="ECO:0000256" key="7">
    <source>
        <dbReference type="ARBA" id="ARBA00023273"/>
    </source>
</evidence>
<evidence type="ECO:0000259" key="14">
    <source>
        <dbReference type="Pfam" id="PF14772"/>
    </source>
</evidence>
<evidence type="ECO:0000313" key="16">
    <source>
        <dbReference type="Proteomes" id="UP000295192"/>
    </source>
</evidence>
<dbReference type="GO" id="GO:0005858">
    <property type="term" value="C:axonemal dynein complex"/>
    <property type="evidence" value="ECO:0007669"/>
    <property type="project" value="InterPro"/>
</dbReference>
<evidence type="ECO:0000256" key="3">
    <source>
        <dbReference type="ARBA" id="ARBA00022846"/>
    </source>
</evidence>
<evidence type="ECO:0000256" key="6">
    <source>
        <dbReference type="ARBA" id="ARBA00023212"/>
    </source>
</evidence>
<dbReference type="InterPro" id="IPR039505">
    <property type="entry name" value="DRC1/2_N"/>
</dbReference>
<keyword evidence="5" id="KW-0969">Cilium</keyword>
<evidence type="ECO:0000256" key="10">
    <source>
        <dbReference type="ARBA" id="ARBA00040899"/>
    </source>
</evidence>
<keyword evidence="6" id="KW-0206">Cytoskeleton</keyword>
<accession>A0A484B6N4</accession>
<gene>
    <name evidence="15" type="ORF">AWZ03_009129</name>
</gene>
<evidence type="ECO:0000256" key="12">
    <source>
        <dbReference type="ARBA" id="ARBA00045865"/>
    </source>
</evidence>
<dbReference type="GO" id="GO:0070286">
    <property type="term" value="P:axonemal dynein complex assembly"/>
    <property type="evidence" value="ECO:0007669"/>
    <property type="project" value="InterPro"/>
</dbReference>